<keyword evidence="1" id="KW-0808">Transferase</keyword>
<protein>
    <submittedName>
        <fullName evidence="1">Acylneuraminate cytidylyltransferase</fullName>
    </submittedName>
</protein>
<evidence type="ECO:0000313" key="1">
    <source>
        <dbReference type="EMBL" id="KJU83594.1"/>
    </source>
</evidence>
<comment type="caution">
    <text evidence="1">The sequence shown here is derived from an EMBL/GenBank/DDBJ whole genome shotgun (WGS) entry which is preliminary data.</text>
</comment>
<dbReference type="AlphaFoldDB" id="A0A0F3GNN3"/>
<accession>A0A0F3GNN3</accession>
<gene>
    <name evidence="1" type="ORF">MBAV_004210</name>
</gene>
<dbReference type="Proteomes" id="UP000033423">
    <property type="component" value="Unassembled WGS sequence"/>
</dbReference>
<proteinExistence type="predicted"/>
<reference evidence="1 2" key="1">
    <citation type="submission" date="2015-02" db="EMBL/GenBank/DDBJ databases">
        <title>Single-cell genomics of uncultivated deep-branching MTB reveals a conserved set of magnetosome genes.</title>
        <authorList>
            <person name="Kolinko S."/>
            <person name="Richter M."/>
            <person name="Glockner F.O."/>
            <person name="Brachmann A."/>
            <person name="Schuler D."/>
        </authorList>
    </citation>
    <scope>NUCLEOTIDE SEQUENCE [LARGE SCALE GENOMIC DNA]</scope>
    <source>
        <strain evidence="1">TM-1</strain>
    </source>
</reference>
<dbReference type="GO" id="GO:0016779">
    <property type="term" value="F:nucleotidyltransferase activity"/>
    <property type="evidence" value="ECO:0007669"/>
    <property type="project" value="UniProtKB-KW"/>
</dbReference>
<feature type="non-terminal residue" evidence="1">
    <location>
        <position position="92"/>
    </location>
</feature>
<dbReference type="EMBL" id="LACI01001826">
    <property type="protein sequence ID" value="KJU83594.1"/>
    <property type="molecule type" value="Genomic_DNA"/>
</dbReference>
<name>A0A0F3GNN3_9BACT</name>
<keyword evidence="2" id="KW-1185">Reference proteome</keyword>
<sequence>MMIGIIRDVEDAGYVVFEPINGVFPIHEGIVVARRWMWELAEKLSDTPHLREHHFPVYVQNVYPEKFAHIKHLSFRDEEVFYSLKHRISVDT</sequence>
<evidence type="ECO:0000313" key="2">
    <source>
        <dbReference type="Proteomes" id="UP000033423"/>
    </source>
</evidence>
<keyword evidence="1" id="KW-0548">Nucleotidyltransferase</keyword>
<organism evidence="1 2">
    <name type="scientific">Candidatus Magnetobacterium bavaricum</name>
    <dbReference type="NCBI Taxonomy" id="29290"/>
    <lineage>
        <taxon>Bacteria</taxon>
        <taxon>Pseudomonadati</taxon>
        <taxon>Nitrospirota</taxon>
        <taxon>Thermodesulfovibrionia</taxon>
        <taxon>Thermodesulfovibrionales</taxon>
        <taxon>Candidatus Magnetobacteriaceae</taxon>
        <taxon>Candidatus Magnetobacterium</taxon>
    </lineage>
</organism>